<dbReference type="PANTHER" id="PTHR11715">
    <property type="entry name" value="GLYCINE CLEAVAGE SYSTEM H PROTEIN"/>
    <property type="match status" value="1"/>
</dbReference>
<evidence type="ECO:0000256" key="2">
    <source>
        <dbReference type="ARBA" id="ARBA00022823"/>
    </source>
</evidence>
<dbReference type="NCBIfam" id="TIGR00527">
    <property type="entry name" value="gcvH"/>
    <property type="match status" value="1"/>
</dbReference>
<dbReference type="NCBIfam" id="NF002270">
    <property type="entry name" value="PRK01202.1"/>
    <property type="match status" value="1"/>
</dbReference>
<feature type="domain" description="Lipoyl-binding" evidence="5">
    <location>
        <begin position="22"/>
        <end position="105"/>
    </location>
</feature>
<evidence type="ECO:0000256" key="4">
    <source>
        <dbReference type="PIRSR" id="PIRSR617453-50"/>
    </source>
</evidence>
<dbReference type="GO" id="GO:0005960">
    <property type="term" value="C:glycine cleavage complex"/>
    <property type="evidence" value="ECO:0007669"/>
    <property type="project" value="InterPro"/>
</dbReference>
<dbReference type="InterPro" id="IPR033753">
    <property type="entry name" value="GCV_H/Fam206"/>
</dbReference>
<dbReference type="PROSITE" id="PS00018">
    <property type="entry name" value="EF_HAND_1"/>
    <property type="match status" value="1"/>
</dbReference>
<dbReference type="AlphaFoldDB" id="A0A259TVY9"/>
<keyword evidence="2 3" id="KW-0450">Lipoyl</keyword>
<accession>A0A259TVY9</accession>
<comment type="caution">
    <text evidence="6">The sequence shown here is derived from an EMBL/GenBank/DDBJ whole genome shotgun (WGS) entry which is preliminary data.</text>
</comment>
<dbReference type="Proteomes" id="UP000216446">
    <property type="component" value="Unassembled WGS sequence"/>
</dbReference>
<evidence type="ECO:0000313" key="6">
    <source>
        <dbReference type="EMBL" id="OZC01903.1"/>
    </source>
</evidence>
<protein>
    <recommendedName>
        <fullName evidence="3">Glycine cleavage system H protein</fullName>
    </recommendedName>
</protein>
<dbReference type="InterPro" id="IPR003016">
    <property type="entry name" value="2-oxoA_DH_lipoyl-BS"/>
</dbReference>
<comment type="subunit">
    <text evidence="3">The glycine cleavage system is composed of four proteins: P, T, L and H.</text>
</comment>
<organism evidence="6 7">
    <name type="scientific">Rubricoccus marinus</name>
    <dbReference type="NCBI Taxonomy" id="716817"/>
    <lineage>
        <taxon>Bacteria</taxon>
        <taxon>Pseudomonadati</taxon>
        <taxon>Rhodothermota</taxon>
        <taxon>Rhodothermia</taxon>
        <taxon>Rhodothermales</taxon>
        <taxon>Rubricoccaceae</taxon>
        <taxon>Rubricoccus</taxon>
    </lineage>
</organism>
<feature type="modified residue" description="N6-lipoyllysine" evidence="3 4">
    <location>
        <position position="64"/>
    </location>
</feature>
<reference evidence="6 7" key="1">
    <citation type="submission" date="2016-11" db="EMBL/GenBank/DDBJ databases">
        <title>Study of marine rhodopsin-containing bacteria.</title>
        <authorList>
            <person name="Yoshizawa S."/>
            <person name="Kumagai Y."/>
            <person name="Kogure K."/>
        </authorList>
    </citation>
    <scope>NUCLEOTIDE SEQUENCE [LARGE SCALE GENOMIC DNA]</scope>
    <source>
        <strain evidence="6 7">SG-29</strain>
    </source>
</reference>
<dbReference type="InterPro" id="IPR002930">
    <property type="entry name" value="GCV_H"/>
</dbReference>
<dbReference type="FunCoup" id="A0A259TVY9">
    <property type="interactions" value="512"/>
</dbReference>
<comment type="similarity">
    <text evidence="1 3">Belongs to the GcvH family.</text>
</comment>
<dbReference type="EMBL" id="MQWB01000001">
    <property type="protein sequence ID" value="OZC01903.1"/>
    <property type="molecule type" value="Genomic_DNA"/>
</dbReference>
<comment type="function">
    <text evidence="3">The glycine cleavage system catalyzes the degradation of glycine. The H protein shuttles the methylamine group of glycine from the P protein to the T protein.</text>
</comment>
<sequence length="127" mass="13646">MNIPADLRYTKDHEWVRLENGVATIGITDYAQGELGDIVFVEMDVAEGDEVEAEAAFGTVEAVKTVSELFAPLAGTVESINEDLEDAPETVNSAPYGDGWMIRITTDDDGSGLMSAEEYAHMIGADS</sequence>
<proteinExistence type="inferred from homology"/>
<gene>
    <name evidence="3" type="primary">gcvH</name>
    <name evidence="6" type="ORF">BSZ36_02210</name>
</gene>
<dbReference type="OrthoDB" id="9796712at2"/>
<dbReference type="InParanoid" id="A0A259TVY9"/>
<dbReference type="CDD" id="cd06848">
    <property type="entry name" value="GCS_H"/>
    <property type="match status" value="1"/>
</dbReference>
<dbReference type="RefSeq" id="WP_094545545.1">
    <property type="nucleotide sequence ID" value="NZ_MQWB01000001.1"/>
</dbReference>
<evidence type="ECO:0000259" key="5">
    <source>
        <dbReference type="PROSITE" id="PS50968"/>
    </source>
</evidence>
<dbReference type="PROSITE" id="PS50968">
    <property type="entry name" value="BIOTINYL_LIPOYL"/>
    <property type="match status" value="1"/>
</dbReference>
<dbReference type="InterPro" id="IPR011053">
    <property type="entry name" value="Single_hybrid_motif"/>
</dbReference>
<dbReference type="Pfam" id="PF01597">
    <property type="entry name" value="GCV_H"/>
    <property type="match status" value="1"/>
</dbReference>
<evidence type="ECO:0000313" key="7">
    <source>
        <dbReference type="Proteomes" id="UP000216446"/>
    </source>
</evidence>
<keyword evidence="7" id="KW-1185">Reference proteome</keyword>
<dbReference type="GO" id="GO:0019464">
    <property type="term" value="P:glycine decarboxylation via glycine cleavage system"/>
    <property type="evidence" value="ECO:0007669"/>
    <property type="project" value="UniProtKB-UniRule"/>
</dbReference>
<dbReference type="PANTHER" id="PTHR11715:SF3">
    <property type="entry name" value="GLYCINE CLEAVAGE SYSTEM H PROTEIN-RELATED"/>
    <property type="match status" value="1"/>
</dbReference>
<dbReference type="InterPro" id="IPR017453">
    <property type="entry name" value="GCV_H_sub"/>
</dbReference>
<evidence type="ECO:0000256" key="1">
    <source>
        <dbReference type="ARBA" id="ARBA00009249"/>
    </source>
</evidence>
<comment type="cofactor">
    <cofactor evidence="3">
        <name>(R)-lipoate</name>
        <dbReference type="ChEBI" id="CHEBI:83088"/>
    </cofactor>
    <text evidence="3">Binds 1 lipoyl cofactor covalently.</text>
</comment>
<name>A0A259TVY9_9BACT</name>
<dbReference type="GO" id="GO:0005829">
    <property type="term" value="C:cytosol"/>
    <property type="evidence" value="ECO:0007669"/>
    <property type="project" value="TreeGrafter"/>
</dbReference>
<dbReference type="InterPro" id="IPR000089">
    <property type="entry name" value="Biotin_lipoyl"/>
</dbReference>
<dbReference type="InterPro" id="IPR018247">
    <property type="entry name" value="EF_Hand_1_Ca_BS"/>
</dbReference>
<dbReference type="PROSITE" id="PS00189">
    <property type="entry name" value="LIPOYL"/>
    <property type="match status" value="1"/>
</dbReference>
<evidence type="ECO:0000256" key="3">
    <source>
        <dbReference type="HAMAP-Rule" id="MF_00272"/>
    </source>
</evidence>
<dbReference type="SUPFAM" id="SSF51230">
    <property type="entry name" value="Single hybrid motif"/>
    <property type="match status" value="1"/>
</dbReference>
<dbReference type="Gene3D" id="2.40.50.100">
    <property type="match status" value="1"/>
</dbReference>
<dbReference type="HAMAP" id="MF_00272">
    <property type="entry name" value="GcvH"/>
    <property type="match status" value="1"/>
</dbReference>
<dbReference type="GO" id="GO:0009249">
    <property type="term" value="P:protein lipoylation"/>
    <property type="evidence" value="ECO:0007669"/>
    <property type="project" value="TreeGrafter"/>
</dbReference>